<dbReference type="InterPro" id="IPR043128">
    <property type="entry name" value="Rev_trsase/Diguanyl_cyclase"/>
</dbReference>
<feature type="domain" description="Reverse transcriptase" evidence="1">
    <location>
        <begin position="1"/>
        <end position="126"/>
    </location>
</feature>
<accession>A0A1B6FGU8</accession>
<dbReference type="InterPro" id="IPR043502">
    <property type="entry name" value="DNA/RNA_pol_sf"/>
</dbReference>
<feature type="non-terminal residue" evidence="2">
    <location>
        <position position="126"/>
    </location>
</feature>
<dbReference type="SUPFAM" id="SSF56672">
    <property type="entry name" value="DNA/RNA polymerases"/>
    <property type="match status" value="1"/>
</dbReference>
<dbReference type="InterPro" id="IPR000477">
    <property type="entry name" value="RT_dom"/>
</dbReference>
<proteinExistence type="predicted"/>
<sequence>FQVMLEFQIPRKLVKLTRMTLNETRSTVKVGSDCSEEFAIERGLRQGDVLSTMLFNLVLEKAMRQAGVEDRGGTIFNRMRQHLAYADDVAILARNERELEEAYLNLEDAAERYGLKINVQKTKAMV</sequence>
<dbReference type="GO" id="GO:0071897">
    <property type="term" value="P:DNA biosynthetic process"/>
    <property type="evidence" value="ECO:0007669"/>
    <property type="project" value="UniProtKB-ARBA"/>
</dbReference>
<evidence type="ECO:0000259" key="1">
    <source>
        <dbReference type="PROSITE" id="PS50878"/>
    </source>
</evidence>
<dbReference type="PANTHER" id="PTHR47027:SF29">
    <property type="entry name" value="C2H2-TYPE DOMAIN-CONTAINING PROTEIN"/>
    <property type="match status" value="1"/>
</dbReference>
<organism evidence="2">
    <name type="scientific">Cuerna arida</name>
    <dbReference type="NCBI Taxonomy" id="1464854"/>
    <lineage>
        <taxon>Eukaryota</taxon>
        <taxon>Metazoa</taxon>
        <taxon>Ecdysozoa</taxon>
        <taxon>Arthropoda</taxon>
        <taxon>Hexapoda</taxon>
        <taxon>Insecta</taxon>
        <taxon>Pterygota</taxon>
        <taxon>Neoptera</taxon>
        <taxon>Paraneoptera</taxon>
        <taxon>Hemiptera</taxon>
        <taxon>Auchenorrhyncha</taxon>
        <taxon>Membracoidea</taxon>
        <taxon>Cicadellidae</taxon>
        <taxon>Cicadellinae</taxon>
        <taxon>Proconiini</taxon>
        <taxon>Cuerna</taxon>
    </lineage>
</organism>
<dbReference type="Pfam" id="PF00078">
    <property type="entry name" value="RVT_1"/>
    <property type="match status" value="1"/>
</dbReference>
<dbReference type="AlphaFoldDB" id="A0A1B6FGU8"/>
<dbReference type="PROSITE" id="PS50878">
    <property type="entry name" value="RT_POL"/>
    <property type="match status" value="1"/>
</dbReference>
<protein>
    <recommendedName>
        <fullName evidence="1">Reverse transcriptase domain-containing protein</fullName>
    </recommendedName>
</protein>
<gene>
    <name evidence="2" type="ORF">g.44632</name>
</gene>
<evidence type="ECO:0000313" key="2">
    <source>
        <dbReference type="EMBL" id="JAS49193.1"/>
    </source>
</evidence>
<dbReference type="Gene3D" id="3.30.70.270">
    <property type="match status" value="1"/>
</dbReference>
<name>A0A1B6FGU8_9HEMI</name>
<dbReference type="PANTHER" id="PTHR47027">
    <property type="entry name" value="REVERSE TRANSCRIPTASE DOMAIN-CONTAINING PROTEIN"/>
    <property type="match status" value="1"/>
</dbReference>
<reference evidence="2" key="1">
    <citation type="submission" date="2015-11" db="EMBL/GenBank/DDBJ databases">
        <title>De novo transcriptome assembly of four potential Pierce s Disease insect vectors from Arizona vineyards.</title>
        <authorList>
            <person name="Tassone E.E."/>
        </authorList>
    </citation>
    <scope>NUCLEOTIDE SEQUENCE</scope>
</reference>
<dbReference type="EMBL" id="GECZ01020576">
    <property type="protein sequence ID" value="JAS49193.1"/>
    <property type="molecule type" value="Transcribed_RNA"/>
</dbReference>
<feature type="non-terminal residue" evidence="2">
    <location>
        <position position="1"/>
    </location>
</feature>